<proteinExistence type="predicted"/>
<dbReference type="GO" id="GO:0005730">
    <property type="term" value="C:nucleolus"/>
    <property type="evidence" value="ECO:0007669"/>
    <property type="project" value="TreeGrafter"/>
</dbReference>
<comment type="caution">
    <text evidence="4">The sequence shown here is derived from an EMBL/GenBank/DDBJ whole genome shotgun (WGS) entry which is preliminary data.</text>
</comment>
<dbReference type="InterPro" id="IPR032436">
    <property type="entry name" value="URB1_C"/>
</dbReference>
<dbReference type="GO" id="GO:0000466">
    <property type="term" value="P:maturation of 5.8S rRNA from tricistronic rRNA transcript (SSU-rRNA, 5.8S rRNA, LSU-rRNA)"/>
    <property type="evidence" value="ECO:0007669"/>
    <property type="project" value="TreeGrafter"/>
</dbReference>
<dbReference type="Pfam" id="PF16201">
    <property type="entry name" value="NopRA1"/>
    <property type="match status" value="1"/>
</dbReference>
<name>A0AAD5LDK5_PYTIN</name>
<reference evidence="4" key="1">
    <citation type="submission" date="2021-12" db="EMBL/GenBank/DDBJ databases">
        <title>Prjna785345.</title>
        <authorList>
            <person name="Rujirawat T."/>
            <person name="Krajaejun T."/>
        </authorList>
    </citation>
    <scope>NUCLEOTIDE SEQUENCE</scope>
    <source>
        <strain evidence="4">Pi057C3</strain>
    </source>
</reference>
<dbReference type="PANTHER" id="PTHR13500:SF0">
    <property type="entry name" value="NUCLEOLAR PRE-RIBOSOMAL-ASSOCIATED PROTEIN 1"/>
    <property type="match status" value="1"/>
</dbReference>
<evidence type="ECO:0000259" key="2">
    <source>
        <dbReference type="Pfam" id="PF11707"/>
    </source>
</evidence>
<dbReference type="InterPro" id="IPR021714">
    <property type="entry name" value="URB1_N"/>
</dbReference>
<dbReference type="Proteomes" id="UP001209570">
    <property type="component" value="Unassembled WGS sequence"/>
</dbReference>
<dbReference type="PANTHER" id="PTHR13500">
    <property type="entry name" value="NUCLEOLAR PRERIBOSOMAL-ASSOCIATED PROTEIN 1"/>
    <property type="match status" value="1"/>
</dbReference>
<dbReference type="InterPro" id="IPR039844">
    <property type="entry name" value="URB1"/>
</dbReference>
<evidence type="ECO:0000256" key="1">
    <source>
        <dbReference type="SAM" id="MobiDB-lite"/>
    </source>
</evidence>
<evidence type="ECO:0000259" key="3">
    <source>
        <dbReference type="Pfam" id="PF16201"/>
    </source>
</evidence>
<dbReference type="InterPro" id="IPR016024">
    <property type="entry name" value="ARM-type_fold"/>
</dbReference>
<keyword evidence="5" id="KW-1185">Reference proteome</keyword>
<dbReference type="GO" id="GO:0000463">
    <property type="term" value="P:maturation of LSU-rRNA from tricistronic rRNA transcript (SSU-rRNA, 5.8S rRNA, LSU-rRNA)"/>
    <property type="evidence" value="ECO:0007669"/>
    <property type="project" value="TreeGrafter"/>
</dbReference>
<gene>
    <name evidence="4" type="ORF">P43SY_002255</name>
</gene>
<feature type="domain" description="URB1 N-terminal" evidence="2">
    <location>
        <begin position="70"/>
        <end position="403"/>
    </location>
</feature>
<feature type="region of interest" description="Disordered" evidence="1">
    <location>
        <begin position="173"/>
        <end position="200"/>
    </location>
</feature>
<accession>A0AAD5LDK5</accession>
<evidence type="ECO:0000313" key="4">
    <source>
        <dbReference type="EMBL" id="KAJ0396151.1"/>
    </source>
</evidence>
<protein>
    <recommendedName>
        <fullName evidence="6">Nucleolar pre-ribosomal-associated protein 1 C-terminal domain-containing protein</fullName>
    </recommendedName>
</protein>
<evidence type="ECO:0008006" key="6">
    <source>
        <dbReference type="Google" id="ProtNLM"/>
    </source>
</evidence>
<organism evidence="4 5">
    <name type="scientific">Pythium insidiosum</name>
    <name type="common">Pythiosis disease agent</name>
    <dbReference type="NCBI Taxonomy" id="114742"/>
    <lineage>
        <taxon>Eukaryota</taxon>
        <taxon>Sar</taxon>
        <taxon>Stramenopiles</taxon>
        <taxon>Oomycota</taxon>
        <taxon>Peronosporomycetes</taxon>
        <taxon>Pythiales</taxon>
        <taxon>Pythiaceae</taxon>
        <taxon>Pythium</taxon>
    </lineage>
</organism>
<sequence length="1985" mass="214431">MAPMASTNMERAPAAAVLREFLLSVERTQQRIDSAIQLFAGHDDARLLRALLDVHPTAEPLLRIWPDGSAAARWENRDSMAALLDVMARVLRAQTAAAPEHAVTVAGKLVREKHASLEKMLTWNDKPALVCGVLELLRAVVGVSPAVARDFVRLFNLQSAPFVALASRRMKKPAAADEDSTTDPKKKNKKTQKTAEDDDARVPQVRAAYVRLVDALASCPDKSVHRFALKDGGLVASLWKAIDGDDADMLATVLARMKALVLENDAVDLRGRAAIFNAAAVQQLMVVLKSEDDATAELALDMLRTLFLSETALHRVPSRRSLRAFLAKAPSHDSADAEDAASVQSVRLIRTAVTSIGTNEFIRHEFARRLALELVAAYPGVVAEYLAVLAPQLEPKPGYRWFSVANMVHRVLSCPLGAALDDVRHDHDATLSSGTLASRLICPLGWRKELSRCLQNASDLVVYTSLGLVEAALQRYQALAPWLSAPAEIQNELRFLLPSPEVLVSLLLRLAGQVADKGLVYIRALAVARLYLECLPEAMSEVKADVAKLVPLEALDARGQSPRHQAIAGEILRFLAVVDDARLGALLAVDGRQRSKLLQILLLYVQSESETVRGLARCVLSRLLAVLKVFGHGGSDEAAELEILSWLDELRFTGESCAVFVDAIAQELMNNPFAFIADLQDRVRADATAHDACHSVSPALLALVSVLSDGGEDHWKNSAAMASCREDPTVLDFAARVVLAAIVRTRHPELIARLLVADGAVDGDDQRSRKRRRTDPPATYRSSPLGFLKLVCQRIRAAQAVKLQVEVSSHKPSTSLVDFSTVTPEALGARLATLPPSAFVASLRHFDGSTELSDAVSSLLVRYVTVHPELQFSSDFLSTVASKTTTKKKPAQWLASLPSRVFAQHLVFLLSGEFEAVPKTRPSELLQHIKQSIHRASPDDVAALARALVLCLRLCSQSAGSHALSRSIVDVLISALVTLLSHMQSPQARSTVAFVADTLDDLVQARARGLVGGYLVTSVLLSGAAPSLSRRPRRLPVAGWRLLSLACLANTMTQPHRTRLLCKLLQASGAAPTALVAHLVVSLDARDVAGLSYPPTAGALLLKLVCSRRVVDPDVQFFSAALSIVRRCGGFPTQPSVTLWSELVSSCVASVSAERVDDVRAFLRRLFALTLDARADDGAPWFAGFLEACATSLRPKHSSALLVLLVASLPLVEHDAVLPFVRDVLEQSLYERLRELFGDDTTLDPATLAVVLSGLRQLVTAARFGSLRRTVSDVAKAHPTGVSLSSSRSLALSLLARGSSASDLGGAAVVEFLARSAALTYEKKTPCRASSLQCLALIVEDLVRDHSRLALTKGTTQSLQQSLQALSTQATAVASVDDFSQLVAASGIALRLVESSTAASSFDCEQLQRMICKSEWFGAALATPGADVQLLGVVAALLRLTRSYDRELFTQLLGAYDMSLSRRDRMIRALLKDFETHASATAAQVGYRFGTALASASLQDAGEHLIQDATWLVDGGLEASRMRATIEFFPLDRDINDPADHELLLAGAAEAAAADSDAQVYDPAYLLPMLAHYVSASSISDAVLVQQGVIGVALRAASSNALGIREYAFALLAHVHEAFSSESPEFKAARQVHLLLDALRNALAEPLEPVSSVITVFLNDAVSILGRPAHSMYATLNHFLLARPALDLNDVPMFYALFNSRTPQLYKQERSWLLHTLRRGVCEDADVTLLIRRHVPTILLSFFTSELADEHTRLLVGSVLSLMLQTSTGSAYLVTKCGFLDWCATQLNKTAFQTTTLTRLLIQLVDDALQSPVWSELDDEQRRAFGVGAVSCFWALRSAIETSDARVVDDATQTRVLRISEQVATKAASSCSLETLAALFAAVATSVSATAACASASLTESTLFSRGDFQKHRFGDWADMMARVLETIETATSSSTSALSIADRQRLHVSMAGVSGVLRAAPSLRAAVLRALESRGVDWCPLLAQ</sequence>
<feature type="domain" description="URB1 C-terminal" evidence="3">
    <location>
        <begin position="1590"/>
        <end position="1782"/>
    </location>
</feature>
<evidence type="ECO:0000313" key="5">
    <source>
        <dbReference type="Proteomes" id="UP001209570"/>
    </source>
</evidence>
<dbReference type="EMBL" id="JAKCXM010000308">
    <property type="protein sequence ID" value="KAJ0396151.1"/>
    <property type="molecule type" value="Genomic_DNA"/>
</dbReference>
<dbReference type="SUPFAM" id="SSF48371">
    <property type="entry name" value="ARM repeat"/>
    <property type="match status" value="1"/>
</dbReference>
<dbReference type="Pfam" id="PF11707">
    <property type="entry name" value="Npa1"/>
    <property type="match status" value="1"/>
</dbReference>